<feature type="compositionally biased region" description="Basic and acidic residues" evidence="1">
    <location>
        <begin position="152"/>
        <end position="163"/>
    </location>
</feature>
<gene>
    <name evidence="2" type="ORF">DR999_PMT00676</name>
</gene>
<dbReference type="EMBL" id="QXTE01000003">
    <property type="protein sequence ID" value="TFK15792.1"/>
    <property type="molecule type" value="Genomic_DNA"/>
</dbReference>
<dbReference type="STRING" id="55544.A0A4D9F8U2"/>
<evidence type="ECO:0000256" key="1">
    <source>
        <dbReference type="SAM" id="MobiDB-lite"/>
    </source>
</evidence>
<feature type="region of interest" description="Disordered" evidence="1">
    <location>
        <begin position="27"/>
        <end position="218"/>
    </location>
</feature>
<sequence length="218" mass="22579">MEPRAAGDKPSEPEPAASFQARLWKNLQLGSKARSGRTGAERRTAEPQPSAAPPPGGSKGDPLPGARWSGFKRRKQVLDRVFSSSQPNLCCSSAEPLEPGGEPASALRRLREHLLHQGKGQQSPGRPDGSPASSSAASSLSSSPLPPAAPARADKAGGEEGRRPAAHLSHQKSSSLPGTTCLEQLLQDEPSAERSEDEGAEGSAVSSFPHPGTTDSSG</sequence>
<name>A0A4D9F8U2_9SAUR</name>
<reference evidence="2 3" key="1">
    <citation type="submission" date="2019-04" db="EMBL/GenBank/DDBJ databases">
        <title>Draft genome of the big-headed turtle Platysternon megacephalum.</title>
        <authorList>
            <person name="Gong S."/>
        </authorList>
    </citation>
    <scope>NUCLEOTIDE SEQUENCE [LARGE SCALE GENOMIC DNA]</scope>
    <source>
        <strain evidence="2">DO16091913</strain>
        <tissue evidence="2">Muscle</tissue>
    </source>
</reference>
<evidence type="ECO:0000313" key="3">
    <source>
        <dbReference type="Proteomes" id="UP000297703"/>
    </source>
</evidence>
<dbReference type="Proteomes" id="UP000297703">
    <property type="component" value="Unassembled WGS sequence"/>
</dbReference>
<keyword evidence="3" id="KW-1185">Reference proteome</keyword>
<feature type="compositionally biased region" description="Low complexity" evidence="1">
    <location>
        <begin position="123"/>
        <end position="143"/>
    </location>
</feature>
<evidence type="ECO:0000313" key="2">
    <source>
        <dbReference type="EMBL" id="TFK15792.1"/>
    </source>
</evidence>
<protein>
    <submittedName>
        <fullName evidence="2">Metalloproteinase inhibitor 4</fullName>
    </submittedName>
</protein>
<feature type="compositionally biased region" description="Polar residues" evidence="1">
    <location>
        <begin position="171"/>
        <end position="182"/>
    </location>
</feature>
<accession>A0A4D9F8U2</accession>
<dbReference type="AlphaFoldDB" id="A0A4D9F8U2"/>
<comment type="caution">
    <text evidence="2">The sequence shown here is derived from an EMBL/GenBank/DDBJ whole genome shotgun (WGS) entry which is preliminary data.</text>
</comment>
<proteinExistence type="predicted"/>
<organism evidence="2 3">
    <name type="scientific">Platysternon megacephalum</name>
    <name type="common">big-headed turtle</name>
    <dbReference type="NCBI Taxonomy" id="55544"/>
    <lineage>
        <taxon>Eukaryota</taxon>
        <taxon>Metazoa</taxon>
        <taxon>Chordata</taxon>
        <taxon>Craniata</taxon>
        <taxon>Vertebrata</taxon>
        <taxon>Euteleostomi</taxon>
        <taxon>Archelosauria</taxon>
        <taxon>Testudinata</taxon>
        <taxon>Testudines</taxon>
        <taxon>Cryptodira</taxon>
        <taxon>Durocryptodira</taxon>
        <taxon>Testudinoidea</taxon>
        <taxon>Platysternidae</taxon>
        <taxon>Platysternon</taxon>
    </lineage>
</organism>
<feature type="compositionally biased region" description="Polar residues" evidence="1">
    <location>
        <begin position="82"/>
        <end position="91"/>
    </location>
</feature>
<reference evidence="2 3" key="2">
    <citation type="submission" date="2019-04" db="EMBL/GenBank/DDBJ databases">
        <title>The genome sequence of big-headed turtle.</title>
        <authorList>
            <person name="Gong S."/>
        </authorList>
    </citation>
    <scope>NUCLEOTIDE SEQUENCE [LARGE SCALE GENOMIC DNA]</scope>
    <source>
        <strain evidence="2">DO16091913</strain>
        <tissue evidence="2">Muscle</tissue>
    </source>
</reference>
<dbReference type="OrthoDB" id="9428024at2759"/>